<sequence length="555" mass="58295">MMAFSSSLFVPDLAADASAATAPASKKDSPNSQTHHPEANGAASLASMSQAESAPSAPDATAMDHDMADDVSVNGTTTPSASKASAASAASKKKKGTASAVKPTPKRTRPGPGGAKKTKSGPSKRTRPSGATRPNGDPDGGNSTDSDNGPYCLCRGPDDHRFMIACDRCEDWFHGECIGMDKHTGENLVQRYICPNCSEGGRYTTRYKKMCSLAGCMNPARIYDPVRPSIFCSPDHCQAWWEQLIATLPRTKDAAPPDVSDWLTQDELIGLLDAPAQPPPAKDEHDLPPTTPWRLGQKPFATPPDFWDSPASARALTAEEHELLTTSAAARHRLGEEIVLCKKMLQLIDMALKQREAAIAAGKGTAKDLCGYDSRLDTVGATHQFARFLQSPQAEAIFAAGRLDGPLLVPPPPTGTETGTEPAIHGTNGTNGTNGTHGTSPPLPPDGDGAGAGAGAGAANGTLGDPPDDTFPHMCTKKKCKPHNGWSAILTKAVRHDMKELAAQAKEMLDAEQRVRDGAAGRFQRRLKERNRVVVVGAPAAAEAEAKAGAGVLGV</sequence>
<evidence type="ECO:0000256" key="2">
    <source>
        <dbReference type="ARBA" id="ARBA00022723"/>
    </source>
</evidence>
<comment type="subcellular location">
    <subcellularLocation>
        <location evidence="1">Nucleus</location>
    </subcellularLocation>
</comment>
<dbReference type="PROSITE" id="PS01359">
    <property type="entry name" value="ZF_PHD_1"/>
    <property type="match status" value="1"/>
</dbReference>
<dbReference type="InterPro" id="IPR013083">
    <property type="entry name" value="Znf_RING/FYVE/PHD"/>
</dbReference>
<keyword evidence="2" id="KW-0479">Metal-binding</keyword>
<feature type="compositionally biased region" description="Gly residues" evidence="7">
    <location>
        <begin position="448"/>
        <end position="458"/>
    </location>
</feature>
<dbReference type="GeneID" id="98124938"/>
<evidence type="ECO:0000256" key="5">
    <source>
        <dbReference type="ARBA" id="ARBA00023242"/>
    </source>
</evidence>
<dbReference type="CDD" id="cd15554">
    <property type="entry name" value="PHD_PHF2_like"/>
    <property type="match status" value="1"/>
</dbReference>
<evidence type="ECO:0000313" key="10">
    <source>
        <dbReference type="Proteomes" id="UP001600064"/>
    </source>
</evidence>
<dbReference type="Proteomes" id="UP001600064">
    <property type="component" value="Unassembled WGS sequence"/>
</dbReference>
<evidence type="ECO:0000256" key="6">
    <source>
        <dbReference type="PROSITE-ProRule" id="PRU00146"/>
    </source>
</evidence>
<feature type="compositionally biased region" description="Basic residues" evidence="7">
    <location>
        <begin position="116"/>
        <end position="127"/>
    </location>
</feature>
<keyword evidence="3 6" id="KW-0863">Zinc-finger</keyword>
<proteinExistence type="predicted"/>
<evidence type="ECO:0000259" key="8">
    <source>
        <dbReference type="PROSITE" id="PS50016"/>
    </source>
</evidence>
<accession>A0ABR4DF75</accession>
<protein>
    <recommendedName>
        <fullName evidence="8">PHD-type domain-containing protein</fullName>
    </recommendedName>
</protein>
<gene>
    <name evidence="9" type="ORF">VTJ83DRAFT_3869</name>
</gene>
<dbReference type="PROSITE" id="PS50016">
    <property type="entry name" value="ZF_PHD_2"/>
    <property type="match status" value="1"/>
</dbReference>
<feature type="compositionally biased region" description="Low complexity" evidence="7">
    <location>
        <begin position="415"/>
        <end position="439"/>
    </location>
</feature>
<name>A0ABR4DF75_9PEZI</name>
<dbReference type="SMART" id="SM00249">
    <property type="entry name" value="PHD"/>
    <property type="match status" value="1"/>
</dbReference>
<dbReference type="InterPro" id="IPR019787">
    <property type="entry name" value="Znf_PHD-finger"/>
</dbReference>
<reference evidence="9 10" key="1">
    <citation type="journal article" date="2024" name="Commun. Biol.">
        <title>Comparative genomic analysis of thermophilic fungi reveals convergent evolutionary adaptations and gene losses.</title>
        <authorList>
            <person name="Steindorff A.S."/>
            <person name="Aguilar-Pontes M.V."/>
            <person name="Robinson A.J."/>
            <person name="Andreopoulos B."/>
            <person name="LaButti K."/>
            <person name="Kuo A."/>
            <person name="Mondo S."/>
            <person name="Riley R."/>
            <person name="Otillar R."/>
            <person name="Haridas S."/>
            <person name="Lipzen A."/>
            <person name="Grimwood J."/>
            <person name="Schmutz J."/>
            <person name="Clum A."/>
            <person name="Reid I.D."/>
            <person name="Moisan M.C."/>
            <person name="Butler G."/>
            <person name="Nguyen T.T.M."/>
            <person name="Dewar K."/>
            <person name="Conant G."/>
            <person name="Drula E."/>
            <person name="Henrissat B."/>
            <person name="Hansel C."/>
            <person name="Singer S."/>
            <person name="Hutchinson M.I."/>
            <person name="de Vries R.P."/>
            <person name="Natvig D.O."/>
            <person name="Powell A.J."/>
            <person name="Tsang A."/>
            <person name="Grigoriev I.V."/>
        </authorList>
    </citation>
    <scope>NUCLEOTIDE SEQUENCE [LARGE SCALE GENOMIC DNA]</scope>
    <source>
        <strain evidence="9 10">ATCC 22073</strain>
    </source>
</reference>
<dbReference type="PANTHER" id="PTHR46174:SF1">
    <property type="entry name" value="CXXC-TYPE ZINC FINGER PROTEIN 1"/>
    <property type="match status" value="1"/>
</dbReference>
<dbReference type="InterPro" id="IPR011011">
    <property type="entry name" value="Znf_FYVE_PHD"/>
</dbReference>
<keyword evidence="4" id="KW-0862">Zinc</keyword>
<evidence type="ECO:0000256" key="7">
    <source>
        <dbReference type="SAM" id="MobiDB-lite"/>
    </source>
</evidence>
<evidence type="ECO:0000256" key="3">
    <source>
        <dbReference type="ARBA" id="ARBA00022771"/>
    </source>
</evidence>
<dbReference type="InterPro" id="IPR037869">
    <property type="entry name" value="Spp1/CFP1"/>
</dbReference>
<comment type="caution">
    <text evidence="9">The sequence shown here is derived from an EMBL/GenBank/DDBJ whole genome shotgun (WGS) entry which is preliminary data.</text>
</comment>
<feature type="domain" description="PHD-type" evidence="8">
    <location>
        <begin position="149"/>
        <end position="200"/>
    </location>
</feature>
<dbReference type="InterPro" id="IPR001965">
    <property type="entry name" value="Znf_PHD"/>
</dbReference>
<feature type="compositionally biased region" description="Low complexity" evidence="7">
    <location>
        <begin position="80"/>
        <end position="90"/>
    </location>
</feature>
<dbReference type="EMBL" id="JAZGUE010000003">
    <property type="protein sequence ID" value="KAL2269023.1"/>
    <property type="molecule type" value="Genomic_DNA"/>
</dbReference>
<evidence type="ECO:0000256" key="1">
    <source>
        <dbReference type="ARBA" id="ARBA00004123"/>
    </source>
</evidence>
<organism evidence="9 10">
    <name type="scientific">Remersonia thermophila</name>
    <dbReference type="NCBI Taxonomy" id="72144"/>
    <lineage>
        <taxon>Eukaryota</taxon>
        <taxon>Fungi</taxon>
        <taxon>Dikarya</taxon>
        <taxon>Ascomycota</taxon>
        <taxon>Pezizomycotina</taxon>
        <taxon>Sordariomycetes</taxon>
        <taxon>Sordariomycetidae</taxon>
        <taxon>Sordariales</taxon>
        <taxon>Sordariales incertae sedis</taxon>
        <taxon>Remersonia</taxon>
    </lineage>
</organism>
<dbReference type="RefSeq" id="XP_070867747.1">
    <property type="nucleotide sequence ID" value="XM_071010294.1"/>
</dbReference>
<feature type="region of interest" description="Disordered" evidence="7">
    <location>
        <begin position="409"/>
        <end position="468"/>
    </location>
</feature>
<evidence type="ECO:0000256" key="4">
    <source>
        <dbReference type="ARBA" id="ARBA00022833"/>
    </source>
</evidence>
<evidence type="ECO:0000313" key="9">
    <source>
        <dbReference type="EMBL" id="KAL2269023.1"/>
    </source>
</evidence>
<feature type="region of interest" description="Disordered" evidence="7">
    <location>
        <begin position="17"/>
        <end position="150"/>
    </location>
</feature>
<dbReference type="Gene3D" id="3.30.40.10">
    <property type="entry name" value="Zinc/RING finger domain, C3HC4 (zinc finger)"/>
    <property type="match status" value="1"/>
</dbReference>
<dbReference type="PANTHER" id="PTHR46174">
    <property type="entry name" value="CXXC-TYPE ZINC FINGER PROTEIN 1"/>
    <property type="match status" value="1"/>
</dbReference>
<dbReference type="SUPFAM" id="SSF57903">
    <property type="entry name" value="FYVE/PHD zinc finger"/>
    <property type="match status" value="1"/>
</dbReference>
<keyword evidence="10" id="KW-1185">Reference proteome</keyword>
<dbReference type="InterPro" id="IPR019786">
    <property type="entry name" value="Zinc_finger_PHD-type_CS"/>
</dbReference>
<dbReference type="Pfam" id="PF00628">
    <property type="entry name" value="PHD"/>
    <property type="match status" value="1"/>
</dbReference>
<keyword evidence="5" id="KW-0539">Nucleus</keyword>